<feature type="compositionally biased region" description="Low complexity" evidence="1">
    <location>
        <begin position="850"/>
        <end position="862"/>
    </location>
</feature>
<feature type="region of interest" description="Disordered" evidence="1">
    <location>
        <begin position="837"/>
        <end position="895"/>
    </location>
</feature>
<keyword evidence="3" id="KW-1185">Reference proteome</keyword>
<feature type="region of interest" description="Disordered" evidence="1">
    <location>
        <begin position="741"/>
        <end position="788"/>
    </location>
</feature>
<reference evidence="2 3" key="1">
    <citation type="submission" date="2019-07" db="EMBL/GenBank/DDBJ databases">
        <title>Finished genome of Venturia effusa.</title>
        <authorList>
            <person name="Young C.A."/>
            <person name="Cox M.P."/>
            <person name="Ganley A.R.D."/>
            <person name="David W.J."/>
        </authorList>
    </citation>
    <scope>NUCLEOTIDE SEQUENCE [LARGE SCALE GENOMIC DNA]</scope>
    <source>
        <strain evidence="3">albino</strain>
    </source>
</reference>
<feature type="compositionally biased region" description="Polar residues" evidence="1">
    <location>
        <begin position="598"/>
        <end position="611"/>
    </location>
</feature>
<feature type="compositionally biased region" description="Low complexity" evidence="1">
    <location>
        <begin position="747"/>
        <end position="759"/>
    </location>
</feature>
<feature type="compositionally biased region" description="Low complexity" evidence="1">
    <location>
        <begin position="392"/>
        <end position="410"/>
    </location>
</feature>
<feature type="compositionally biased region" description="Basic and acidic residues" evidence="1">
    <location>
        <begin position="877"/>
        <end position="891"/>
    </location>
</feature>
<feature type="compositionally biased region" description="Low complexity" evidence="1">
    <location>
        <begin position="524"/>
        <end position="538"/>
    </location>
</feature>
<feature type="region of interest" description="Disordered" evidence="1">
    <location>
        <begin position="661"/>
        <end position="686"/>
    </location>
</feature>
<feature type="compositionally biased region" description="Polar residues" evidence="1">
    <location>
        <begin position="412"/>
        <end position="442"/>
    </location>
</feature>
<feature type="region of interest" description="Disordered" evidence="1">
    <location>
        <begin position="941"/>
        <end position="1002"/>
    </location>
</feature>
<accession>A0A517L7M5</accession>
<feature type="compositionally biased region" description="Basic and acidic residues" evidence="1">
    <location>
        <begin position="1042"/>
        <end position="1073"/>
    </location>
</feature>
<protein>
    <submittedName>
        <fullName evidence="2">Uncharacterized protein</fullName>
    </submittedName>
</protein>
<dbReference type="AlphaFoldDB" id="A0A517L7M5"/>
<feature type="compositionally biased region" description="Polar residues" evidence="1">
    <location>
        <begin position="561"/>
        <end position="570"/>
    </location>
</feature>
<dbReference type="EMBL" id="CP042190">
    <property type="protein sequence ID" value="QDS71625.1"/>
    <property type="molecule type" value="Genomic_DNA"/>
</dbReference>
<organism evidence="2 3">
    <name type="scientific">Venturia effusa</name>
    <dbReference type="NCBI Taxonomy" id="50376"/>
    <lineage>
        <taxon>Eukaryota</taxon>
        <taxon>Fungi</taxon>
        <taxon>Dikarya</taxon>
        <taxon>Ascomycota</taxon>
        <taxon>Pezizomycotina</taxon>
        <taxon>Dothideomycetes</taxon>
        <taxon>Pleosporomycetidae</taxon>
        <taxon>Venturiales</taxon>
        <taxon>Venturiaceae</taxon>
        <taxon>Venturia</taxon>
    </lineage>
</organism>
<feature type="compositionally biased region" description="Basic residues" evidence="1">
    <location>
        <begin position="967"/>
        <end position="977"/>
    </location>
</feature>
<feature type="region of interest" description="Disordered" evidence="1">
    <location>
        <begin position="385"/>
        <end position="476"/>
    </location>
</feature>
<feature type="compositionally biased region" description="Low complexity" evidence="1">
    <location>
        <begin position="459"/>
        <end position="470"/>
    </location>
</feature>
<evidence type="ECO:0000256" key="1">
    <source>
        <dbReference type="SAM" id="MobiDB-lite"/>
    </source>
</evidence>
<sequence length="1094" mass="122793">MLSSNAQSSASRTVSLRLSHNIHGALDPPWLIQLLTFPWRNDENFEPFDRRNLCRFEKFDLLSWLLNNLDSLSLGNLRRLNHTFKDLLPDASLFNVVRITPRQRDPFNHLSKKDVCTIGDYCRDLRILFDADPTRTKPLNRGNDDGEDWRRILSCLPNTAKVTLRTTKGPGNEVHPRNISMLTQLFRQNFQNATFLQHLTVLRLVPVHVPYIVNFGSLGTDCNTEDWTVGKIWSQITELECQFYTQREGYKYEISWPQNLQILHRWLRGFQDNVKTLKFSWIAAEITPGRRPHPLAFERWLPRTNEFTESPLVWRSLTTLATGNVELHEDDADSEINLLTSRSPNVGRYYRLKYATDWEITDFAFEGHESQDWERFDRLANGRWVVPPGAERPQQLPSLRQSSRRQQMSPKYPSSQRSSTQRAGSELSKQYSIVSPASTSLASKGGPRRPSIYHIPLENSPSSRPSNTSRAGPEPFRDYSVDSAIAKPLALEKSHILPTVYHTAFGSSKTHRPDNTSRTGFNISEESSSYSPFSYSSSTIGLPAQTKNHVRTRDSPRITKHQNLGDSLSNPRAAKPQLRPIPKSIQLGDSGFEGQMANPHSQHQINRSSDGSGKGHERFSQRSPQSGRFGRSPSRLKFVFDHDDEEDEYPSFQQQPNQLIGGLREDSGVPPSNSPLPQGFGSPTRQAHGTLDTLEDCCSAEEQCLHARAQPVITSMTSFASCLREEPANFSDVSAGEYGNYHPPMGSSQSAKSVSSKYSTQTTAFPQTQSNLEPLRQDTPEAHEDPLINNGTLHRTYEQGRYVTTLSYEQITPRVCGKGNRRSNDAMASYDEFTANPFANDEQSQIESYASSGPSGQRSASSLENEATQPLANIEDQPSRWRSEIDTRESEPTTEYISPLLPEEYVALSKRNGTLPGLAPYQKAFISALPVINSQEQTKNQFNLEHPPPTTNTRFSAPESAHPSLPHGKKAKKAKRRHDSEPVPSVRGDDVTALSAKEAHRRSKENILKASYFPSSSAEASGSKKGFFRSVFQRRNSGESNASRKSERDSKASDVSGDSEKRRGLRERAKDVGKGVVEGGRAYGKFLGGLTGLR</sequence>
<evidence type="ECO:0000313" key="2">
    <source>
        <dbReference type="EMBL" id="QDS71625.1"/>
    </source>
</evidence>
<feature type="region of interest" description="Disordered" evidence="1">
    <location>
        <begin position="1014"/>
        <end position="1074"/>
    </location>
</feature>
<proteinExistence type="predicted"/>
<feature type="compositionally biased region" description="Low complexity" evidence="1">
    <location>
        <begin position="1015"/>
        <end position="1025"/>
    </location>
</feature>
<feature type="region of interest" description="Disordered" evidence="1">
    <location>
        <begin position="505"/>
        <end position="634"/>
    </location>
</feature>
<dbReference type="OrthoDB" id="3939036at2759"/>
<evidence type="ECO:0000313" key="3">
    <source>
        <dbReference type="Proteomes" id="UP000316270"/>
    </source>
</evidence>
<gene>
    <name evidence="2" type="ORF">FKW77_007284</name>
</gene>
<feature type="compositionally biased region" description="Polar residues" evidence="1">
    <location>
        <begin position="760"/>
        <end position="772"/>
    </location>
</feature>
<dbReference type="Proteomes" id="UP000316270">
    <property type="component" value="Chromosome 6"/>
</dbReference>
<feature type="compositionally biased region" description="Basic and acidic residues" evidence="1">
    <location>
        <begin position="775"/>
        <end position="786"/>
    </location>
</feature>
<name>A0A517L7M5_9PEZI</name>